<dbReference type="RefSeq" id="WP_036826983.1">
    <property type="nucleotide sequence ID" value="NZ_JGVO01000801.1"/>
</dbReference>
<sequence length="262" mass="29119">MGYLNQNTGYVNDLLSTRAVIKKDNFAIIPHDGLVNNVIPGFEQCDVTILASPKLGASFVDYLVTLHNGGNNNVGFGGGEIECFMYITKGQVVVEAEGKKHTLTAGGYIYCPSGVTLYFENDNQGNDSQAFLYKRKYQPVAGHQAHVVVNHIDNLEKVHYEGMTDVIVEDLLPKTLGFDMNFHILTFKPGACHGYIETHVQEHGAYVLSGEGVYNFDNNWIPVKKGDYLFMAAYSPQACYAVGRDESFSYIYSKDCNRDVEI</sequence>
<dbReference type="CDD" id="cd02211">
    <property type="entry name" value="cupin_UGlyAH_N"/>
    <property type="match status" value="1"/>
</dbReference>
<dbReference type="InterPro" id="IPR044704">
    <property type="entry name" value="UGlyAH_cupin_N"/>
</dbReference>
<name>A0A2T3NU95_9GAMM</name>
<dbReference type="EMBL" id="PYMA01000005">
    <property type="protein sequence ID" value="PSW19832.1"/>
    <property type="molecule type" value="Genomic_DNA"/>
</dbReference>
<feature type="domain" description="(S)-ureidoglycine aminohydrolase cupin" evidence="1">
    <location>
        <begin position="80"/>
        <end position="115"/>
    </location>
</feature>
<dbReference type="CDD" id="cd02212">
    <property type="entry name" value="cupin_UGlyAH_C"/>
    <property type="match status" value="1"/>
</dbReference>
<dbReference type="Proteomes" id="UP000241771">
    <property type="component" value="Unassembled WGS sequence"/>
</dbReference>
<keyword evidence="3" id="KW-0378">Hydrolase</keyword>
<dbReference type="InterPro" id="IPR017627">
    <property type="entry name" value="UGHY"/>
</dbReference>
<organism evidence="3 4">
    <name type="scientific">Photobacterium sanctipauli</name>
    <dbReference type="NCBI Taxonomy" id="1342794"/>
    <lineage>
        <taxon>Bacteria</taxon>
        <taxon>Pseudomonadati</taxon>
        <taxon>Pseudomonadota</taxon>
        <taxon>Gammaproteobacteria</taxon>
        <taxon>Vibrionales</taxon>
        <taxon>Vibrionaceae</taxon>
        <taxon>Photobacterium</taxon>
    </lineage>
</organism>
<dbReference type="Gene3D" id="2.60.120.10">
    <property type="entry name" value="Jelly Rolls"/>
    <property type="match status" value="2"/>
</dbReference>
<evidence type="ECO:0000259" key="1">
    <source>
        <dbReference type="Pfam" id="PF05899"/>
    </source>
</evidence>
<evidence type="ECO:0000313" key="3">
    <source>
        <dbReference type="EMBL" id="PSW19832.1"/>
    </source>
</evidence>
<dbReference type="PANTHER" id="PTHR34571">
    <property type="entry name" value="(S)-UREIDOGLYCINE AMINOHYDROLASE"/>
    <property type="match status" value="1"/>
</dbReference>
<dbReference type="NCBIfam" id="TIGR03214">
    <property type="entry name" value="ura-cupin"/>
    <property type="match status" value="1"/>
</dbReference>
<dbReference type="InterPro" id="IPR011051">
    <property type="entry name" value="RmlC_Cupin_sf"/>
</dbReference>
<keyword evidence="4" id="KW-1185">Reference proteome</keyword>
<dbReference type="PANTHER" id="PTHR34571:SF1">
    <property type="entry name" value="(S)-UREIDOGLYCINE AMINOHYDROLASE"/>
    <property type="match status" value="1"/>
</dbReference>
<accession>A0A2T3NU95</accession>
<dbReference type="InterPro" id="IPR008579">
    <property type="entry name" value="UGlyAH_Cupin_dom"/>
</dbReference>
<protein>
    <submittedName>
        <fullName evidence="3">(S)-ureidoglycine aminohydrolase</fullName>
    </submittedName>
</protein>
<dbReference type="GO" id="GO:0071522">
    <property type="term" value="F:ureidoglycine aminohydrolase activity"/>
    <property type="evidence" value="ECO:0007669"/>
    <property type="project" value="InterPro"/>
</dbReference>
<dbReference type="AlphaFoldDB" id="A0A2T3NU95"/>
<reference evidence="3 4" key="1">
    <citation type="submission" date="2018-01" db="EMBL/GenBank/DDBJ databases">
        <title>Whole genome sequencing of Histamine producing bacteria.</title>
        <authorList>
            <person name="Butler K."/>
        </authorList>
    </citation>
    <scope>NUCLEOTIDE SEQUENCE [LARGE SCALE GENOMIC DNA]</scope>
    <source>
        <strain evidence="3 4">DSM 100436</strain>
    </source>
</reference>
<proteinExistence type="predicted"/>
<comment type="caution">
    <text evidence="3">The sequence shown here is derived from an EMBL/GenBank/DDBJ whole genome shotgun (WGS) entry which is preliminary data.</text>
</comment>
<evidence type="ECO:0000259" key="2">
    <source>
        <dbReference type="Pfam" id="PF07883"/>
    </source>
</evidence>
<dbReference type="InterPro" id="IPR044697">
    <property type="entry name" value="UGlyAH_cupin_C"/>
</dbReference>
<gene>
    <name evidence="3" type="ORF">C9I98_10230</name>
</gene>
<dbReference type="InterPro" id="IPR013096">
    <property type="entry name" value="Cupin_2"/>
</dbReference>
<dbReference type="Pfam" id="PF05899">
    <property type="entry name" value="Cupin_3"/>
    <property type="match status" value="1"/>
</dbReference>
<dbReference type="SUPFAM" id="SSF51182">
    <property type="entry name" value="RmlC-like cupins"/>
    <property type="match status" value="1"/>
</dbReference>
<feature type="domain" description="Cupin type-2" evidence="2">
    <location>
        <begin position="184"/>
        <end position="238"/>
    </location>
</feature>
<dbReference type="InterPro" id="IPR014710">
    <property type="entry name" value="RmlC-like_jellyroll"/>
</dbReference>
<dbReference type="Pfam" id="PF07883">
    <property type="entry name" value="Cupin_2"/>
    <property type="match status" value="1"/>
</dbReference>
<evidence type="ECO:0000313" key="4">
    <source>
        <dbReference type="Proteomes" id="UP000241771"/>
    </source>
</evidence>
<dbReference type="OrthoDB" id="9814939at2"/>